<dbReference type="Proteomes" id="UP001333110">
    <property type="component" value="Unassembled WGS sequence"/>
</dbReference>
<sequence length="65" mass="7443">MKHQFLVHQDELCPNAFIKNDITVVKPVRRNSLKSDCHTALHQGSIYVNLNPVETTRESQAQLTQ</sequence>
<accession>A0AAN7S068</accession>
<dbReference type="AlphaFoldDB" id="A0AAN7S068"/>
<organism evidence="1 2">
    <name type="scientific">Mycteria americana</name>
    <name type="common">Wood stork</name>
    <dbReference type="NCBI Taxonomy" id="33587"/>
    <lineage>
        <taxon>Eukaryota</taxon>
        <taxon>Metazoa</taxon>
        <taxon>Chordata</taxon>
        <taxon>Craniata</taxon>
        <taxon>Vertebrata</taxon>
        <taxon>Euteleostomi</taxon>
        <taxon>Archelosauria</taxon>
        <taxon>Archosauria</taxon>
        <taxon>Dinosauria</taxon>
        <taxon>Saurischia</taxon>
        <taxon>Theropoda</taxon>
        <taxon>Coelurosauria</taxon>
        <taxon>Aves</taxon>
        <taxon>Neognathae</taxon>
        <taxon>Neoaves</taxon>
        <taxon>Aequornithes</taxon>
        <taxon>Ciconiiformes</taxon>
        <taxon>Ciconiidae</taxon>
        <taxon>Mycteria</taxon>
    </lineage>
</organism>
<name>A0AAN7S068_MYCAM</name>
<proteinExistence type="predicted"/>
<gene>
    <name evidence="1" type="ORF">QYF61_003041</name>
</gene>
<feature type="non-terminal residue" evidence="1">
    <location>
        <position position="65"/>
    </location>
</feature>
<dbReference type="EMBL" id="JAUNZN010000003">
    <property type="protein sequence ID" value="KAK4823532.1"/>
    <property type="molecule type" value="Genomic_DNA"/>
</dbReference>
<protein>
    <submittedName>
        <fullName evidence="1">Uncharacterized protein</fullName>
    </submittedName>
</protein>
<reference evidence="1 2" key="1">
    <citation type="journal article" date="2023" name="J. Hered.">
        <title>Chromosome-level genome of the wood stork (Mycteria americana) provides insight into avian chromosome evolution.</title>
        <authorList>
            <person name="Flamio R. Jr."/>
            <person name="Ramstad K.M."/>
        </authorList>
    </citation>
    <scope>NUCLEOTIDE SEQUENCE [LARGE SCALE GENOMIC DNA]</scope>
    <source>
        <strain evidence="1">JAX WOST 10</strain>
    </source>
</reference>
<keyword evidence="2" id="KW-1185">Reference proteome</keyword>
<evidence type="ECO:0000313" key="1">
    <source>
        <dbReference type="EMBL" id="KAK4823532.1"/>
    </source>
</evidence>
<evidence type="ECO:0000313" key="2">
    <source>
        <dbReference type="Proteomes" id="UP001333110"/>
    </source>
</evidence>
<comment type="caution">
    <text evidence="1">The sequence shown here is derived from an EMBL/GenBank/DDBJ whole genome shotgun (WGS) entry which is preliminary data.</text>
</comment>